<evidence type="ECO:0000313" key="2">
    <source>
        <dbReference type="EMBL" id="JAD14813.1"/>
    </source>
</evidence>
<reference evidence="2" key="2">
    <citation type="journal article" date="2015" name="Data Brief">
        <title>Shoot transcriptome of the giant reed, Arundo donax.</title>
        <authorList>
            <person name="Barrero R.A."/>
            <person name="Guerrero F.D."/>
            <person name="Moolhuijzen P."/>
            <person name="Goolsby J.A."/>
            <person name="Tidwell J."/>
            <person name="Bellgard S.E."/>
            <person name="Bellgard M.I."/>
        </authorList>
    </citation>
    <scope>NUCLEOTIDE SEQUENCE</scope>
    <source>
        <tissue evidence="2">Shoot tissue taken approximately 20 cm above the soil surface</tissue>
    </source>
</reference>
<feature type="compositionally biased region" description="Low complexity" evidence="1">
    <location>
        <begin position="80"/>
        <end position="112"/>
    </location>
</feature>
<evidence type="ECO:0000256" key="1">
    <source>
        <dbReference type="SAM" id="MobiDB-lite"/>
    </source>
</evidence>
<sequence length="112" mass="12033">MYSATNHGVSPPPAITPWLTLGSACQTTRSVLEAAAYRQRSLCSLSMSGRSAWSCFARSASRRPRADAATSSSCRSWKTSAASSARSPSWRRMATRPAMARTSRTASGGSWR</sequence>
<protein>
    <submittedName>
        <fullName evidence="2">Uncharacterized protein</fullName>
    </submittedName>
</protein>
<dbReference type="AlphaFoldDB" id="A0A0A8XQ62"/>
<reference evidence="2" key="1">
    <citation type="submission" date="2014-09" db="EMBL/GenBank/DDBJ databases">
        <authorList>
            <person name="Magalhaes I.L.F."/>
            <person name="Oliveira U."/>
            <person name="Santos F.R."/>
            <person name="Vidigal T.H.D.A."/>
            <person name="Brescovit A.D."/>
            <person name="Santos A.J."/>
        </authorList>
    </citation>
    <scope>NUCLEOTIDE SEQUENCE</scope>
    <source>
        <tissue evidence="2">Shoot tissue taken approximately 20 cm above the soil surface</tissue>
    </source>
</reference>
<organism evidence="2">
    <name type="scientific">Arundo donax</name>
    <name type="common">Giant reed</name>
    <name type="synonym">Donax arundinaceus</name>
    <dbReference type="NCBI Taxonomy" id="35708"/>
    <lineage>
        <taxon>Eukaryota</taxon>
        <taxon>Viridiplantae</taxon>
        <taxon>Streptophyta</taxon>
        <taxon>Embryophyta</taxon>
        <taxon>Tracheophyta</taxon>
        <taxon>Spermatophyta</taxon>
        <taxon>Magnoliopsida</taxon>
        <taxon>Liliopsida</taxon>
        <taxon>Poales</taxon>
        <taxon>Poaceae</taxon>
        <taxon>PACMAD clade</taxon>
        <taxon>Arundinoideae</taxon>
        <taxon>Arundineae</taxon>
        <taxon>Arundo</taxon>
    </lineage>
</organism>
<accession>A0A0A8XQ62</accession>
<dbReference type="EMBL" id="GBRH01283082">
    <property type="protein sequence ID" value="JAD14813.1"/>
    <property type="molecule type" value="Transcribed_RNA"/>
</dbReference>
<proteinExistence type="predicted"/>
<name>A0A0A8XQ62_ARUDO</name>
<feature type="region of interest" description="Disordered" evidence="1">
    <location>
        <begin position="63"/>
        <end position="112"/>
    </location>
</feature>